<keyword evidence="3" id="KW-1185">Reference proteome</keyword>
<organism evidence="2 3">
    <name type="scientific">Prymnesium parvum</name>
    <name type="common">Toxic golden alga</name>
    <dbReference type="NCBI Taxonomy" id="97485"/>
    <lineage>
        <taxon>Eukaryota</taxon>
        <taxon>Haptista</taxon>
        <taxon>Haptophyta</taxon>
        <taxon>Prymnesiophyceae</taxon>
        <taxon>Prymnesiales</taxon>
        <taxon>Prymnesiaceae</taxon>
        <taxon>Prymnesium</taxon>
    </lineage>
</organism>
<gene>
    <name evidence="2" type="ORF">AB1Y20_000409</name>
</gene>
<evidence type="ECO:0000313" key="3">
    <source>
        <dbReference type="Proteomes" id="UP001515480"/>
    </source>
</evidence>
<proteinExistence type="predicted"/>
<reference evidence="2 3" key="1">
    <citation type="journal article" date="2024" name="Science">
        <title>Giant polyketide synthase enzymes in the biosynthesis of giant marine polyether toxins.</title>
        <authorList>
            <person name="Fallon T.R."/>
            <person name="Shende V.V."/>
            <person name="Wierzbicki I.H."/>
            <person name="Pendleton A.L."/>
            <person name="Watervoot N.F."/>
            <person name="Auber R.P."/>
            <person name="Gonzalez D.J."/>
            <person name="Wisecaver J.H."/>
            <person name="Moore B.S."/>
        </authorList>
    </citation>
    <scope>NUCLEOTIDE SEQUENCE [LARGE SCALE GENOMIC DNA]</scope>
    <source>
        <strain evidence="2 3">12B1</strain>
    </source>
</reference>
<evidence type="ECO:0000313" key="2">
    <source>
        <dbReference type="EMBL" id="KAL1529462.1"/>
    </source>
</evidence>
<dbReference type="AlphaFoldDB" id="A0AB34K7V2"/>
<sequence length="271" mass="31314">MNMSKFTSAVWCTCDRDNLFKSPDKKAKTCWEDALAFYDSVGCQLKSLRTICELNHFSYEVLLEQPFREFSCRCGYQSGNEASSWRAQVEAHAQLELKELKEFDLEHSAQPLHCRHKPFCPPLLHQDAIDNSADILHLIFINMFAMLMELTMFVYLKDMDVAAREPFEVYMRSIGVPVKVVSANDTTEMKQSLNGRDAKTIIAKAAEHIPHLLEFVHLAKVMAYSEVDHAEADQQPQRDTPRQECPRRMRPATDEDEVFDWESDEEESRGR</sequence>
<feature type="compositionally biased region" description="Basic and acidic residues" evidence="1">
    <location>
        <begin position="239"/>
        <end position="253"/>
    </location>
</feature>
<accession>A0AB34K7V2</accession>
<dbReference type="Proteomes" id="UP001515480">
    <property type="component" value="Unassembled WGS sequence"/>
</dbReference>
<protein>
    <submittedName>
        <fullName evidence="2">Uncharacterized protein</fullName>
    </submittedName>
</protein>
<feature type="region of interest" description="Disordered" evidence="1">
    <location>
        <begin position="229"/>
        <end position="271"/>
    </location>
</feature>
<evidence type="ECO:0000256" key="1">
    <source>
        <dbReference type="SAM" id="MobiDB-lite"/>
    </source>
</evidence>
<feature type="compositionally biased region" description="Acidic residues" evidence="1">
    <location>
        <begin position="254"/>
        <end position="271"/>
    </location>
</feature>
<comment type="caution">
    <text evidence="2">The sequence shown here is derived from an EMBL/GenBank/DDBJ whole genome shotgun (WGS) entry which is preliminary data.</text>
</comment>
<dbReference type="EMBL" id="JBGBPQ010000001">
    <property type="protein sequence ID" value="KAL1529462.1"/>
    <property type="molecule type" value="Genomic_DNA"/>
</dbReference>
<name>A0AB34K7V2_PRYPA</name>